<keyword evidence="12" id="KW-1185">Reference proteome</keyword>
<dbReference type="PROSITE" id="PS50157">
    <property type="entry name" value="ZINC_FINGER_C2H2_2"/>
    <property type="match status" value="1"/>
</dbReference>
<dbReference type="GeneID" id="41967738"/>
<gene>
    <name evidence="11" type="ORF">E0L32_000291</name>
</gene>
<evidence type="ECO:0000256" key="5">
    <source>
        <dbReference type="ARBA" id="ARBA00023015"/>
    </source>
</evidence>
<evidence type="ECO:0000313" key="11">
    <source>
        <dbReference type="EMBL" id="TPX15957.1"/>
    </source>
</evidence>
<evidence type="ECO:0000256" key="2">
    <source>
        <dbReference type="ARBA" id="ARBA00022723"/>
    </source>
</evidence>
<organism evidence="11 12">
    <name type="scientific">Thyridium curvatum</name>
    <dbReference type="NCBI Taxonomy" id="1093900"/>
    <lineage>
        <taxon>Eukaryota</taxon>
        <taxon>Fungi</taxon>
        <taxon>Dikarya</taxon>
        <taxon>Ascomycota</taxon>
        <taxon>Pezizomycotina</taxon>
        <taxon>Sordariomycetes</taxon>
        <taxon>Sordariomycetidae</taxon>
        <taxon>Thyridiales</taxon>
        <taxon>Thyridiaceae</taxon>
        <taxon>Thyridium</taxon>
    </lineage>
</organism>
<dbReference type="EMBL" id="SKBQ01000001">
    <property type="protein sequence ID" value="TPX15957.1"/>
    <property type="molecule type" value="Genomic_DNA"/>
</dbReference>
<dbReference type="InterPro" id="IPR051061">
    <property type="entry name" value="Zinc_finger_trans_reg"/>
</dbReference>
<keyword evidence="4" id="KW-0862">Zinc</keyword>
<dbReference type="GO" id="GO:0008270">
    <property type="term" value="F:zinc ion binding"/>
    <property type="evidence" value="ECO:0007669"/>
    <property type="project" value="UniProtKB-KW"/>
</dbReference>
<dbReference type="PANTHER" id="PTHR46179:SF13">
    <property type="entry name" value="C2H2-TYPE DOMAIN-CONTAINING PROTEIN"/>
    <property type="match status" value="1"/>
</dbReference>
<dbReference type="GO" id="GO:0006357">
    <property type="term" value="P:regulation of transcription by RNA polymerase II"/>
    <property type="evidence" value="ECO:0007669"/>
    <property type="project" value="TreeGrafter"/>
</dbReference>
<feature type="region of interest" description="Disordered" evidence="9">
    <location>
        <begin position="397"/>
        <end position="418"/>
    </location>
</feature>
<dbReference type="PANTHER" id="PTHR46179">
    <property type="entry name" value="ZINC FINGER PROTEIN"/>
    <property type="match status" value="1"/>
</dbReference>
<keyword evidence="3 8" id="KW-0863">Zinc-finger</keyword>
<reference evidence="11 12" key="1">
    <citation type="submission" date="2019-06" db="EMBL/GenBank/DDBJ databases">
        <title>Draft genome sequence of the filamentous fungus Phialemoniopsis curvata isolated from diesel fuel.</title>
        <authorList>
            <person name="Varaljay V.A."/>
            <person name="Lyon W.J."/>
            <person name="Crouch A.L."/>
            <person name="Drake C.E."/>
            <person name="Hollomon J.M."/>
            <person name="Nadeau L.J."/>
            <person name="Nunn H.S."/>
            <person name="Stevenson B.S."/>
            <person name="Bojanowski C.L."/>
            <person name="Crookes-Goodson W.J."/>
        </authorList>
    </citation>
    <scope>NUCLEOTIDE SEQUENCE [LARGE SCALE GENOMIC DNA]</scope>
    <source>
        <strain evidence="11 12">D216</strain>
    </source>
</reference>
<dbReference type="SMART" id="SM00355">
    <property type="entry name" value="ZnF_C2H2"/>
    <property type="match status" value="2"/>
</dbReference>
<evidence type="ECO:0000256" key="6">
    <source>
        <dbReference type="ARBA" id="ARBA00023163"/>
    </source>
</evidence>
<accession>A0A507B821</accession>
<evidence type="ECO:0000313" key="12">
    <source>
        <dbReference type="Proteomes" id="UP000319257"/>
    </source>
</evidence>
<keyword evidence="2" id="KW-0479">Metal-binding</keyword>
<evidence type="ECO:0000259" key="10">
    <source>
        <dbReference type="PROSITE" id="PS50157"/>
    </source>
</evidence>
<evidence type="ECO:0000256" key="4">
    <source>
        <dbReference type="ARBA" id="ARBA00022833"/>
    </source>
</evidence>
<evidence type="ECO:0000256" key="8">
    <source>
        <dbReference type="PROSITE-ProRule" id="PRU00042"/>
    </source>
</evidence>
<comment type="caution">
    <text evidence="11">The sequence shown here is derived from an EMBL/GenBank/DDBJ whole genome shotgun (WGS) entry which is preliminary data.</text>
</comment>
<dbReference type="InterPro" id="IPR013087">
    <property type="entry name" value="Znf_C2H2_type"/>
</dbReference>
<comment type="subcellular location">
    <subcellularLocation>
        <location evidence="1">Nucleus</location>
    </subcellularLocation>
</comment>
<dbReference type="InParanoid" id="A0A507B821"/>
<evidence type="ECO:0000256" key="7">
    <source>
        <dbReference type="ARBA" id="ARBA00023242"/>
    </source>
</evidence>
<proteinExistence type="predicted"/>
<dbReference type="AlphaFoldDB" id="A0A507B821"/>
<evidence type="ECO:0000256" key="1">
    <source>
        <dbReference type="ARBA" id="ARBA00004123"/>
    </source>
</evidence>
<sequence length="430" mass="48360">MYSNGAWLQEAFSDEEAFSNRTIDPALLVLHPREEYPPEEEAVPDTNPLGLYYPQFPTHISETAFRQAPVAPFVISQMQESAGGVNRSPCATESSMTFCVPAHQDVQPVHPSAADTDTPMTVEATQEVTRSPLQSAYVCDLYDCGLSFEWSWRLADHKNTPHAQGHSEVVHVSGLPFECKCGDSFTKRTSLHRHILSLRESDTTFECTEAGCTRYRKEKAFQRKDHLVQHLRTYHKWTPDQLAARFPSRPIRPSMLKVCHFSNCPCYRDDSFTDLPIETRVLNTPFKTQSEYSKHMKDAHEWTPFSCDVPGCDKSGKKGYFSETALVPGPENNGAGHSRKLWKSMYFKPPLKALTDSQLESKISATVVRPASVKAGMTQNTVGISIDTHPEFSIEPWGHSANPPRDDGHWDNPCWPKAITQGPRLLPARI</sequence>
<keyword evidence="7" id="KW-0539">Nucleus</keyword>
<keyword evidence="5" id="KW-0805">Transcription regulation</keyword>
<dbReference type="OrthoDB" id="2687452at2759"/>
<dbReference type="RefSeq" id="XP_030997668.1">
    <property type="nucleotide sequence ID" value="XM_031137151.1"/>
</dbReference>
<dbReference type="Proteomes" id="UP000319257">
    <property type="component" value="Unassembled WGS sequence"/>
</dbReference>
<feature type="domain" description="C2H2-type" evidence="10">
    <location>
        <begin position="137"/>
        <end position="167"/>
    </location>
</feature>
<evidence type="ECO:0000256" key="9">
    <source>
        <dbReference type="SAM" id="MobiDB-lite"/>
    </source>
</evidence>
<keyword evidence="6" id="KW-0804">Transcription</keyword>
<dbReference type="PROSITE" id="PS00028">
    <property type="entry name" value="ZINC_FINGER_C2H2_1"/>
    <property type="match status" value="1"/>
</dbReference>
<dbReference type="STRING" id="1093900.A0A507B821"/>
<evidence type="ECO:0000256" key="3">
    <source>
        <dbReference type="ARBA" id="ARBA00022771"/>
    </source>
</evidence>
<dbReference type="GO" id="GO:0005634">
    <property type="term" value="C:nucleus"/>
    <property type="evidence" value="ECO:0007669"/>
    <property type="project" value="UniProtKB-SubCell"/>
</dbReference>
<protein>
    <recommendedName>
        <fullName evidence="10">C2H2-type domain-containing protein</fullName>
    </recommendedName>
</protein>
<name>A0A507B821_9PEZI</name>
<dbReference type="Gene3D" id="3.30.160.60">
    <property type="entry name" value="Classic Zinc Finger"/>
    <property type="match status" value="2"/>
</dbReference>